<evidence type="ECO:0000313" key="9">
    <source>
        <dbReference type="Proteomes" id="UP000195326"/>
    </source>
</evidence>
<dbReference type="SUPFAM" id="SSF46689">
    <property type="entry name" value="Homeodomain-like"/>
    <property type="match status" value="1"/>
</dbReference>
<dbReference type="InterPro" id="IPR009057">
    <property type="entry name" value="Homeodomain-like_sf"/>
</dbReference>
<evidence type="ECO:0000259" key="6">
    <source>
        <dbReference type="PROSITE" id="PS50977"/>
    </source>
</evidence>
<keyword evidence="1" id="KW-0678">Repressor</keyword>
<reference evidence="9 10" key="1">
    <citation type="submission" date="2017-04" db="EMBL/GenBank/DDBJ databases">
        <title>Function of individual gut microbiota members based on whole genome sequencing of pure cultures obtained from chicken caecum.</title>
        <authorList>
            <person name="Medvecky M."/>
            <person name="Cejkova D."/>
            <person name="Polansky O."/>
            <person name="Karasova D."/>
            <person name="Kubasova T."/>
            <person name="Cizek A."/>
            <person name="Rychlik I."/>
        </authorList>
    </citation>
    <scope>NUCLEOTIDE SEQUENCE [LARGE SCALE GENOMIC DNA]</scope>
    <source>
        <strain evidence="9">An179</strain>
        <strain evidence="10">An180</strain>
    </source>
</reference>
<dbReference type="Pfam" id="PF00440">
    <property type="entry name" value="TetR_N"/>
    <property type="match status" value="1"/>
</dbReference>
<dbReference type="InterPro" id="IPR039538">
    <property type="entry name" value="BetI_C"/>
</dbReference>
<sequence length="197" mass="22803">MTEGKYAREENTEERILDAAFDVVYEKTISGTRMALIAERAGMFQSNIHYYFKSKHELMLAVQKKVFDRCAELQEALLSSCGSSLPERIGVFWGQKREFIVNEQRYDFAELDFWVQARVDEAVKAAFVDSFRVWRGKIASMLKEFQVPDERAEMLAAVMTSMMEGASFQYLIDPAAFDIDAYFDYCTQMVIREIRNG</sequence>
<protein>
    <recommendedName>
        <fullName evidence="6">HTH tetR-type domain-containing protein</fullName>
    </recommendedName>
</protein>
<dbReference type="SUPFAM" id="SSF48498">
    <property type="entry name" value="Tetracyclin repressor-like, C-terminal domain"/>
    <property type="match status" value="1"/>
</dbReference>
<keyword evidence="4" id="KW-0804">Transcription</keyword>
<dbReference type="GO" id="GO:0000976">
    <property type="term" value="F:transcription cis-regulatory region binding"/>
    <property type="evidence" value="ECO:0007669"/>
    <property type="project" value="TreeGrafter"/>
</dbReference>
<dbReference type="EMBL" id="NFKK01000018">
    <property type="protein sequence ID" value="OUP51717.1"/>
    <property type="molecule type" value="Genomic_DNA"/>
</dbReference>
<dbReference type="Proteomes" id="UP000195326">
    <property type="component" value="Unassembled WGS sequence"/>
</dbReference>
<dbReference type="InterPro" id="IPR036271">
    <property type="entry name" value="Tet_transcr_reg_TetR-rel_C_sf"/>
</dbReference>
<dbReference type="InterPro" id="IPR050109">
    <property type="entry name" value="HTH-type_TetR-like_transc_reg"/>
</dbReference>
<proteinExistence type="predicted"/>
<name>A0A1Y4L4K6_9FIRM</name>
<dbReference type="EMBL" id="NFKL01000021">
    <property type="protein sequence ID" value="OUP56039.1"/>
    <property type="molecule type" value="Genomic_DNA"/>
</dbReference>
<reference evidence="7" key="2">
    <citation type="journal article" date="2018" name="BMC Genomics">
        <title>Whole genome sequencing and function prediction of 133 gut anaerobes isolated from chicken caecum in pure cultures.</title>
        <authorList>
            <person name="Medvecky M."/>
            <person name="Cejkova D."/>
            <person name="Polansky O."/>
            <person name="Karasova D."/>
            <person name="Kubasova T."/>
            <person name="Cizek A."/>
            <person name="Rychlik I."/>
        </authorList>
    </citation>
    <scope>NUCLEOTIDE SEQUENCE</scope>
    <source>
        <strain evidence="8">An179</strain>
        <strain evidence="7">An180</strain>
    </source>
</reference>
<keyword evidence="2" id="KW-0805">Transcription regulation</keyword>
<dbReference type="Gene3D" id="1.10.357.10">
    <property type="entry name" value="Tetracycline Repressor, domain 2"/>
    <property type="match status" value="1"/>
</dbReference>
<dbReference type="PRINTS" id="PR00455">
    <property type="entry name" value="HTHTETR"/>
</dbReference>
<evidence type="ECO:0000313" key="10">
    <source>
        <dbReference type="Proteomes" id="UP000195897"/>
    </source>
</evidence>
<evidence type="ECO:0000313" key="8">
    <source>
        <dbReference type="EMBL" id="OUP56039.1"/>
    </source>
</evidence>
<dbReference type="PROSITE" id="PS50977">
    <property type="entry name" value="HTH_TETR_2"/>
    <property type="match status" value="1"/>
</dbReference>
<evidence type="ECO:0000256" key="3">
    <source>
        <dbReference type="ARBA" id="ARBA00023125"/>
    </source>
</evidence>
<keyword evidence="3 5" id="KW-0238">DNA-binding</keyword>
<evidence type="ECO:0000256" key="4">
    <source>
        <dbReference type="ARBA" id="ARBA00023163"/>
    </source>
</evidence>
<dbReference type="InterPro" id="IPR001647">
    <property type="entry name" value="HTH_TetR"/>
</dbReference>
<accession>A0A1Y4L4K6</accession>
<dbReference type="PANTHER" id="PTHR30055">
    <property type="entry name" value="HTH-TYPE TRANSCRIPTIONAL REGULATOR RUTR"/>
    <property type="match status" value="1"/>
</dbReference>
<dbReference type="Pfam" id="PF13977">
    <property type="entry name" value="TetR_C_6"/>
    <property type="match status" value="1"/>
</dbReference>
<evidence type="ECO:0000256" key="5">
    <source>
        <dbReference type="PROSITE-ProRule" id="PRU00335"/>
    </source>
</evidence>
<feature type="DNA-binding region" description="H-T-H motif" evidence="5">
    <location>
        <begin position="33"/>
        <end position="52"/>
    </location>
</feature>
<dbReference type="PANTHER" id="PTHR30055:SF241">
    <property type="entry name" value="TRANSCRIPTIONAL REGULATORY PROTEIN"/>
    <property type="match status" value="1"/>
</dbReference>
<evidence type="ECO:0000256" key="2">
    <source>
        <dbReference type="ARBA" id="ARBA00023015"/>
    </source>
</evidence>
<organism evidence="7 10">
    <name type="scientific">Butyricicoccus pullicaecorum</name>
    <dbReference type="NCBI Taxonomy" id="501571"/>
    <lineage>
        <taxon>Bacteria</taxon>
        <taxon>Bacillati</taxon>
        <taxon>Bacillota</taxon>
        <taxon>Clostridia</taxon>
        <taxon>Eubacteriales</taxon>
        <taxon>Butyricicoccaceae</taxon>
        <taxon>Butyricicoccus</taxon>
    </lineage>
</organism>
<feature type="domain" description="HTH tetR-type" evidence="6">
    <location>
        <begin position="10"/>
        <end position="70"/>
    </location>
</feature>
<dbReference type="Proteomes" id="UP000195897">
    <property type="component" value="Unassembled WGS sequence"/>
</dbReference>
<gene>
    <name evidence="8" type="ORF">B5F15_13220</name>
    <name evidence="7" type="ORF">B5F17_12075</name>
</gene>
<dbReference type="STRING" id="501571.GCA_900143195_00777"/>
<dbReference type="RefSeq" id="WP_016147733.1">
    <property type="nucleotide sequence ID" value="NZ_CABKSA010000001.1"/>
</dbReference>
<comment type="caution">
    <text evidence="7">The sequence shown here is derived from an EMBL/GenBank/DDBJ whole genome shotgun (WGS) entry which is preliminary data.</text>
</comment>
<evidence type="ECO:0000313" key="7">
    <source>
        <dbReference type="EMBL" id="OUP51717.1"/>
    </source>
</evidence>
<dbReference type="AlphaFoldDB" id="A0A1Y4L4K6"/>
<evidence type="ECO:0000256" key="1">
    <source>
        <dbReference type="ARBA" id="ARBA00022491"/>
    </source>
</evidence>
<dbReference type="GO" id="GO:0003700">
    <property type="term" value="F:DNA-binding transcription factor activity"/>
    <property type="evidence" value="ECO:0007669"/>
    <property type="project" value="TreeGrafter"/>
</dbReference>